<evidence type="ECO:0000256" key="1">
    <source>
        <dbReference type="ARBA" id="ARBA00001973"/>
    </source>
</evidence>
<comment type="cofactor">
    <cofactor evidence="1">
        <name>Cu(2+)</name>
        <dbReference type="ChEBI" id="CHEBI:29036"/>
    </cofactor>
</comment>
<feature type="non-terminal residue" evidence="7">
    <location>
        <position position="225"/>
    </location>
</feature>
<dbReference type="EC" id="1.14.99.56" evidence="5"/>
<evidence type="ECO:0000256" key="3">
    <source>
        <dbReference type="ARBA" id="ARBA00022525"/>
    </source>
</evidence>
<keyword evidence="8" id="KW-1185">Reference proteome</keyword>
<dbReference type="GO" id="GO:0005576">
    <property type="term" value="C:extracellular region"/>
    <property type="evidence" value="ECO:0007669"/>
    <property type="project" value="UniProtKB-SubCell"/>
</dbReference>
<evidence type="ECO:0000256" key="4">
    <source>
        <dbReference type="ARBA" id="ARBA00023157"/>
    </source>
</evidence>
<evidence type="ECO:0000256" key="2">
    <source>
        <dbReference type="ARBA" id="ARBA00004613"/>
    </source>
</evidence>
<dbReference type="CDD" id="cd21175">
    <property type="entry name" value="LPMO_AA9"/>
    <property type="match status" value="1"/>
</dbReference>
<dbReference type="GO" id="GO:0030248">
    <property type="term" value="F:cellulose binding"/>
    <property type="evidence" value="ECO:0007669"/>
    <property type="project" value="UniProtKB-UniRule"/>
</dbReference>
<keyword evidence="3 5" id="KW-0964">Secreted</keyword>
<feature type="non-terminal residue" evidence="7">
    <location>
        <position position="1"/>
    </location>
</feature>
<accession>A0A2V1D412</accession>
<evidence type="ECO:0000256" key="5">
    <source>
        <dbReference type="RuleBase" id="RU368122"/>
    </source>
</evidence>
<comment type="catalytic activity">
    <reaction evidence="5">
        <text>[(1-&gt;4)-beta-D-glucosyl]n+m + reduced acceptor + O2 = 4-dehydro-beta-D-glucosyl-[(1-&gt;4)-beta-D-glucosyl]n-1 + [(1-&gt;4)-beta-D-glucosyl]m + acceptor + H2O.</text>
        <dbReference type="EC" id="1.14.99.56"/>
    </reaction>
</comment>
<dbReference type="OrthoDB" id="5985073at2759"/>
<keyword evidence="5" id="KW-0119">Carbohydrate metabolism</keyword>
<comment type="subcellular location">
    <subcellularLocation>
        <location evidence="2 5">Secreted</location>
    </subcellularLocation>
</comment>
<dbReference type="STRING" id="97972.A0A2V1D412"/>
<keyword evidence="7" id="KW-0503">Monooxygenase</keyword>
<dbReference type="EMBL" id="KZ805650">
    <property type="protein sequence ID" value="PVH92766.1"/>
    <property type="molecule type" value="Genomic_DNA"/>
</dbReference>
<dbReference type="GO" id="GO:0030245">
    <property type="term" value="P:cellulose catabolic process"/>
    <property type="evidence" value="ECO:0007669"/>
    <property type="project" value="UniProtKB-UniRule"/>
</dbReference>
<dbReference type="PANTHER" id="PTHR33353:SF32">
    <property type="entry name" value="ENDO-BETA-1,4-GLUCANASE D"/>
    <property type="match status" value="1"/>
</dbReference>
<evidence type="ECO:0000259" key="6">
    <source>
        <dbReference type="Pfam" id="PF03443"/>
    </source>
</evidence>
<comment type="domain">
    <text evidence="5">Has a modular structure: an endo-beta-1,4-glucanase catalytic module at the N-terminus, a linker rich in serines and threonines, and a C-terminal carbohydrate-binding module (CBM).</text>
</comment>
<feature type="domain" description="Auxiliary Activity family 9 catalytic" evidence="6">
    <location>
        <begin position="10"/>
        <end position="218"/>
    </location>
</feature>
<evidence type="ECO:0000313" key="7">
    <source>
        <dbReference type="EMBL" id="PVH92766.1"/>
    </source>
</evidence>
<keyword evidence="5" id="KW-0624">Polysaccharide degradation</keyword>
<dbReference type="InterPro" id="IPR049892">
    <property type="entry name" value="AA9"/>
</dbReference>
<reference evidence="7 8" key="1">
    <citation type="journal article" date="2018" name="Sci. Rep.">
        <title>Comparative genomics provides insights into the lifestyle and reveals functional heterogeneity of dark septate endophytic fungi.</title>
        <authorList>
            <person name="Knapp D.G."/>
            <person name="Nemeth J.B."/>
            <person name="Barry K."/>
            <person name="Hainaut M."/>
            <person name="Henrissat B."/>
            <person name="Johnson J."/>
            <person name="Kuo A."/>
            <person name="Lim J.H.P."/>
            <person name="Lipzen A."/>
            <person name="Nolan M."/>
            <person name="Ohm R.A."/>
            <person name="Tamas L."/>
            <person name="Grigoriev I.V."/>
            <person name="Spatafora J.W."/>
            <person name="Nagy L.G."/>
            <person name="Kovacs G.M."/>
        </authorList>
    </citation>
    <scope>NUCLEOTIDE SEQUENCE [LARGE SCALE GENOMIC DNA]</scope>
    <source>
        <strain evidence="7 8">DSE2036</strain>
    </source>
</reference>
<dbReference type="GO" id="GO:0008810">
    <property type="term" value="F:cellulase activity"/>
    <property type="evidence" value="ECO:0007669"/>
    <property type="project" value="UniProtKB-UniRule"/>
</dbReference>
<dbReference type="Proteomes" id="UP000244855">
    <property type="component" value="Unassembled WGS sequence"/>
</dbReference>
<keyword evidence="4 5" id="KW-1015">Disulfide bond</keyword>
<sequence>LPLLPLVSAHTIFSNLHINGKDAGQTTGVRYKTTTPNNAPLEDLTSSSLACNVNGDAGVPNLLEVPAGANLTFEFKASLWDKSKPRLEPGHKGPCAVYLKKVDNALTAKGSGDGWFKIFEDGVDEKGAWCTTKLTPDGRLNVKLPEGLQSGEYLARPELLALHNALEGRPQFFTSCMQIKVSGTGNLVPESTVSIPGYIKKEDKSVTFNIYSGKTSSYTMPGPQI</sequence>
<proteinExistence type="predicted"/>
<comment type="function">
    <text evidence="5">Lytic polysaccharide monooxygenase (LMPO) that depolymerizes crystalline and amorphous polysaccharides via the oxidation of scissile alpha- or beta-(1-4)-glycosidic bonds, yielding C1 and/or C4 oxidation products. Catalysis by LPMOs requires the reduction of the active-site copper from Cu(II) to Cu(I) by a reducing agent and H(2)O(2) or O(2) as a cosubstrate.</text>
</comment>
<organism evidence="7 8">
    <name type="scientific">Periconia macrospinosa</name>
    <dbReference type="NCBI Taxonomy" id="97972"/>
    <lineage>
        <taxon>Eukaryota</taxon>
        <taxon>Fungi</taxon>
        <taxon>Dikarya</taxon>
        <taxon>Ascomycota</taxon>
        <taxon>Pezizomycotina</taxon>
        <taxon>Dothideomycetes</taxon>
        <taxon>Pleosporomycetidae</taxon>
        <taxon>Pleosporales</taxon>
        <taxon>Massarineae</taxon>
        <taxon>Periconiaceae</taxon>
        <taxon>Periconia</taxon>
    </lineage>
</organism>
<evidence type="ECO:0000313" key="8">
    <source>
        <dbReference type="Proteomes" id="UP000244855"/>
    </source>
</evidence>
<gene>
    <name evidence="7" type="ORF">DM02DRAFT_503144</name>
</gene>
<dbReference type="InterPro" id="IPR005103">
    <property type="entry name" value="AA9_LPMO"/>
</dbReference>
<dbReference type="GO" id="GO:0004497">
    <property type="term" value="F:monooxygenase activity"/>
    <property type="evidence" value="ECO:0007669"/>
    <property type="project" value="UniProtKB-KW"/>
</dbReference>
<dbReference type="Pfam" id="PF03443">
    <property type="entry name" value="AA9"/>
    <property type="match status" value="1"/>
</dbReference>
<keyword evidence="5" id="KW-0136">Cellulose degradation</keyword>
<dbReference type="PANTHER" id="PTHR33353">
    <property type="entry name" value="PUTATIVE (AFU_ORTHOLOGUE AFUA_1G12560)-RELATED"/>
    <property type="match status" value="1"/>
</dbReference>
<keyword evidence="7" id="KW-0560">Oxidoreductase</keyword>
<protein>
    <recommendedName>
        <fullName evidence="5">AA9 family lytic polysaccharide monooxygenase</fullName>
        <ecNumber evidence="5">1.14.99.56</ecNumber>
    </recommendedName>
    <alternativeName>
        <fullName evidence="5">Endo-beta-1,4-glucanase</fullName>
    </alternativeName>
    <alternativeName>
        <fullName evidence="5">Glycosyl hydrolase 61 family protein</fullName>
    </alternativeName>
</protein>
<dbReference type="Gene3D" id="2.70.50.70">
    <property type="match status" value="1"/>
</dbReference>
<dbReference type="AlphaFoldDB" id="A0A2V1D412"/>
<name>A0A2V1D412_9PLEO</name>